<evidence type="ECO:0000256" key="3">
    <source>
        <dbReference type="ARBA" id="ARBA00023082"/>
    </source>
</evidence>
<dbReference type="InterPro" id="IPR014284">
    <property type="entry name" value="RNA_pol_sigma-70_dom"/>
</dbReference>
<comment type="caution">
    <text evidence="7">The sequence shown here is derived from an EMBL/GenBank/DDBJ whole genome shotgun (WGS) entry which is preliminary data.</text>
</comment>
<evidence type="ECO:0000313" key="7">
    <source>
        <dbReference type="EMBL" id="GLI57424.1"/>
    </source>
</evidence>
<name>A0A9W6LNY6_9FUSO</name>
<evidence type="ECO:0000259" key="6">
    <source>
        <dbReference type="Pfam" id="PF08281"/>
    </source>
</evidence>
<dbReference type="EMBL" id="BSDY01000018">
    <property type="protein sequence ID" value="GLI57424.1"/>
    <property type="molecule type" value="Genomic_DNA"/>
</dbReference>
<gene>
    <name evidence="7" type="ORF">PM10SUCC1_29380</name>
</gene>
<dbReference type="AlphaFoldDB" id="A0A9W6LNY6"/>
<comment type="similarity">
    <text evidence="1">Belongs to the sigma-70 factor family. ECF subfamily.</text>
</comment>
<dbReference type="InterPro" id="IPR013249">
    <property type="entry name" value="RNA_pol_sigma70_r4_t2"/>
</dbReference>
<keyword evidence="8" id="KW-1185">Reference proteome</keyword>
<dbReference type="CDD" id="cd06171">
    <property type="entry name" value="Sigma70_r4"/>
    <property type="match status" value="1"/>
</dbReference>
<feature type="domain" description="RNA polymerase sigma factor 70 region 4 type 2" evidence="6">
    <location>
        <begin position="104"/>
        <end position="153"/>
    </location>
</feature>
<organism evidence="7 8">
    <name type="scientific">Propionigenium maris DSM 9537</name>
    <dbReference type="NCBI Taxonomy" id="1123000"/>
    <lineage>
        <taxon>Bacteria</taxon>
        <taxon>Fusobacteriati</taxon>
        <taxon>Fusobacteriota</taxon>
        <taxon>Fusobacteriia</taxon>
        <taxon>Fusobacteriales</taxon>
        <taxon>Fusobacteriaceae</taxon>
        <taxon>Propionigenium</taxon>
    </lineage>
</organism>
<dbReference type="GO" id="GO:0003677">
    <property type="term" value="F:DNA binding"/>
    <property type="evidence" value="ECO:0007669"/>
    <property type="project" value="InterPro"/>
</dbReference>
<dbReference type="InterPro" id="IPR007627">
    <property type="entry name" value="RNA_pol_sigma70_r2"/>
</dbReference>
<keyword evidence="2" id="KW-0805">Transcription regulation</keyword>
<dbReference type="Pfam" id="PF04542">
    <property type="entry name" value="Sigma70_r2"/>
    <property type="match status" value="1"/>
</dbReference>
<dbReference type="InterPro" id="IPR013324">
    <property type="entry name" value="RNA_pol_sigma_r3/r4-like"/>
</dbReference>
<dbReference type="PANTHER" id="PTHR43133">
    <property type="entry name" value="RNA POLYMERASE ECF-TYPE SIGMA FACTO"/>
    <property type="match status" value="1"/>
</dbReference>
<dbReference type="InterPro" id="IPR039425">
    <property type="entry name" value="RNA_pol_sigma-70-like"/>
</dbReference>
<feature type="domain" description="RNA polymerase sigma-70 region 2" evidence="5">
    <location>
        <begin position="19"/>
        <end position="68"/>
    </location>
</feature>
<dbReference type="NCBIfam" id="TIGR02937">
    <property type="entry name" value="sigma70-ECF"/>
    <property type="match status" value="1"/>
</dbReference>
<evidence type="ECO:0000256" key="2">
    <source>
        <dbReference type="ARBA" id="ARBA00023015"/>
    </source>
</evidence>
<reference evidence="7" key="1">
    <citation type="submission" date="2022-12" db="EMBL/GenBank/DDBJ databases">
        <title>Reference genome sequencing for broad-spectrum identification of bacterial and archaeal isolates by mass spectrometry.</title>
        <authorList>
            <person name="Sekiguchi Y."/>
            <person name="Tourlousse D.M."/>
        </authorList>
    </citation>
    <scope>NUCLEOTIDE SEQUENCE</scope>
    <source>
        <strain evidence="7">10succ1</strain>
    </source>
</reference>
<sequence length="179" mass="21921">MERKLLEKWEELNEHLLLFIRKRIKNMEDAEDILQEVYIKLHENIGSLRDEEKMVSWIYQITRNTINNCYKRCYKIKGVEFEENYHLTEEEEDNLNDEIIVSMKRFMEDLPEDYREVIRLHEFENLTHRELGNLLGMNENTSKSKLKRGRERLRKLLDECCTFQLDRFGNVLNYEKNKK</sequence>
<dbReference type="InterPro" id="IPR013325">
    <property type="entry name" value="RNA_pol_sigma_r2"/>
</dbReference>
<keyword evidence="4" id="KW-0804">Transcription</keyword>
<evidence type="ECO:0000313" key="8">
    <source>
        <dbReference type="Proteomes" id="UP001144471"/>
    </source>
</evidence>
<dbReference type="InterPro" id="IPR036388">
    <property type="entry name" value="WH-like_DNA-bd_sf"/>
</dbReference>
<dbReference type="GO" id="GO:0016987">
    <property type="term" value="F:sigma factor activity"/>
    <property type="evidence" value="ECO:0007669"/>
    <property type="project" value="UniProtKB-KW"/>
</dbReference>
<dbReference type="SUPFAM" id="SSF88946">
    <property type="entry name" value="Sigma2 domain of RNA polymerase sigma factors"/>
    <property type="match status" value="1"/>
</dbReference>
<evidence type="ECO:0000256" key="1">
    <source>
        <dbReference type="ARBA" id="ARBA00010641"/>
    </source>
</evidence>
<dbReference type="SUPFAM" id="SSF88659">
    <property type="entry name" value="Sigma3 and sigma4 domains of RNA polymerase sigma factors"/>
    <property type="match status" value="1"/>
</dbReference>
<proteinExistence type="inferred from homology"/>
<evidence type="ECO:0000259" key="5">
    <source>
        <dbReference type="Pfam" id="PF04542"/>
    </source>
</evidence>
<dbReference type="Gene3D" id="1.10.10.10">
    <property type="entry name" value="Winged helix-like DNA-binding domain superfamily/Winged helix DNA-binding domain"/>
    <property type="match status" value="1"/>
</dbReference>
<dbReference type="Pfam" id="PF08281">
    <property type="entry name" value="Sigma70_r4_2"/>
    <property type="match status" value="1"/>
</dbReference>
<dbReference type="PANTHER" id="PTHR43133:SF62">
    <property type="entry name" value="RNA POLYMERASE SIGMA FACTOR SIGZ"/>
    <property type="match status" value="1"/>
</dbReference>
<protein>
    <submittedName>
        <fullName evidence="7">RNA polymerase sigma factor SigZ</fullName>
    </submittedName>
</protein>
<dbReference type="Proteomes" id="UP001144471">
    <property type="component" value="Unassembled WGS sequence"/>
</dbReference>
<keyword evidence="3" id="KW-0731">Sigma factor</keyword>
<dbReference type="GO" id="GO:0006352">
    <property type="term" value="P:DNA-templated transcription initiation"/>
    <property type="evidence" value="ECO:0007669"/>
    <property type="project" value="InterPro"/>
</dbReference>
<accession>A0A9W6LNY6</accession>
<dbReference type="Gene3D" id="1.10.1740.10">
    <property type="match status" value="1"/>
</dbReference>
<dbReference type="RefSeq" id="WP_281837034.1">
    <property type="nucleotide sequence ID" value="NZ_BSDY01000018.1"/>
</dbReference>
<evidence type="ECO:0000256" key="4">
    <source>
        <dbReference type="ARBA" id="ARBA00023163"/>
    </source>
</evidence>